<evidence type="ECO:0000313" key="2">
    <source>
        <dbReference type="Proteomes" id="UP001460072"/>
    </source>
</evidence>
<organism evidence="1 2">
    <name type="scientific">Flavobacterium aureirubrum</name>
    <dbReference type="NCBI Taxonomy" id="3133147"/>
    <lineage>
        <taxon>Bacteria</taxon>
        <taxon>Pseudomonadati</taxon>
        <taxon>Bacteroidota</taxon>
        <taxon>Flavobacteriia</taxon>
        <taxon>Flavobacteriales</taxon>
        <taxon>Flavobacteriaceae</taxon>
        <taxon>Flavobacterium</taxon>
    </lineage>
</organism>
<accession>A0ABU9N3M6</accession>
<dbReference type="RefSeq" id="WP_342695544.1">
    <property type="nucleotide sequence ID" value="NZ_JBCGDO010000006.1"/>
</dbReference>
<gene>
    <name evidence="1" type="ORF">WFZ85_06830</name>
</gene>
<proteinExistence type="predicted"/>
<dbReference type="EMBL" id="JBCGDO010000006">
    <property type="protein sequence ID" value="MEM0542325.1"/>
    <property type="molecule type" value="Genomic_DNA"/>
</dbReference>
<sequence>MKNTIYILILSLLMTNCSSESNDNENSNPFSINLTPSVTSVVVDQAFTISISATEEIKELWVSTDNFATGGYAQRQFGTSYILNFNFDTLGQKTISVRAKNQNNVVSEKQVVISVSRGNALKINGVQVISFYGINTTYDSEFPATNPNHLADLRFGLSKNKLGNPLDNIYSPTYWYLSNVIDNQGSMTWDCSNDNLYLNPNAPLKFGLVDIDNGIAGADLLNGPPDYREISFTNYLVTKPTTITYTFPEINLEFKVFVEWAN</sequence>
<name>A0ABU9N3M6_9FLAO</name>
<evidence type="ECO:0008006" key="3">
    <source>
        <dbReference type="Google" id="ProtNLM"/>
    </source>
</evidence>
<comment type="caution">
    <text evidence="1">The sequence shown here is derived from an EMBL/GenBank/DDBJ whole genome shotgun (WGS) entry which is preliminary data.</text>
</comment>
<reference evidence="1 2" key="1">
    <citation type="submission" date="2024-03" db="EMBL/GenBank/DDBJ databases">
        <title>Two novel species of the genus Flavobacterium exhibiting potentially degradation of complex polysaccharides.</title>
        <authorList>
            <person name="Lian X."/>
        </authorList>
    </citation>
    <scope>NUCLEOTIDE SEQUENCE [LARGE SCALE GENOMIC DNA]</scope>
    <source>
        <strain evidence="2">j3</strain>
    </source>
</reference>
<protein>
    <recommendedName>
        <fullName evidence="3">PKD/Chitinase domain-containing protein</fullName>
    </recommendedName>
</protein>
<keyword evidence="2" id="KW-1185">Reference proteome</keyword>
<dbReference type="Proteomes" id="UP001460072">
    <property type="component" value="Unassembled WGS sequence"/>
</dbReference>
<evidence type="ECO:0000313" key="1">
    <source>
        <dbReference type="EMBL" id="MEM0542325.1"/>
    </source>
</evidence>